<accession>A0AA41Q1C2</accession>
<dbReference type="AlphaFoldDB" id="A0AA41Q1C2"/>
<proteinExistence type="predicted"/>
<organism evidence="2 3">
    <name type="scientific">Yinghuangia soli</name>
    <dbReference type="NCBI Taxonomy" id="2908204"/>
    <lineage>
        <taxon>Bacteria</taxon>
        <taxon>Bacillati</taxon>
        <taxon>Actinomycetota</taxon>
        <taxon>Actinomycetes</taxon>
        <taxon>Kitasatosporales</taxon>
        <taxon>Streptomycetaceae</taxon>
        <taxon>Yinghuangia</taxon>
    </lineage>
</organism>
<gene>
    <name evidence="2" type="ORF">LZ495_19505</name>
</gene>
<dbReference type="RefSeq" id="WP_235053670.1">
    <property type="nucleotide sequence ID" value="NZ_JAKFHA010000011.1"/>
</dbReference>
<evidence type="ECO:0000256" key="1">
    <source>
        <dbReference type="SAM" id="MobiDB-lite"/>
    </source>
</evidence>
<evidence type="ECO:0000313" key="3">
    <source>
        <dbReference type="Proteomes" id="UP001165378"/>
    </source>
</evidence>
<feature type="compositionally biased region" description="Basic and acidic residues" evidence="1">
    <location>
        <begin position="58"/>
        <end position="68"/>
    </location>
</feature>
<keyword evidence="3" id="KW-1185">Reference proteome</keyword>
<feature type="region of interest" description="Disordered" evidence="1">
    <location>
        <begin position="47"/>
        <end position="68"/>
    </location>
</feature>
<name>A0AA41Q1C2_9ACTN</name>
<dbReference type="Proteomes" id="UP001165378">
    <property type="component" value="Unassembled WGS sequence"/>
</dbReference>
<reference evidence="2" key="1">
    <citation type="submission" date="2022-01" db="EMBL/GenBank/DDBJ databases">
        <title>Genome-Based Taxonomic Classification of the Phylum Actinobacteria.</title>
        <authorList>
            <person name="Gao Y."/>
        </authorList>
    </citation>
    <scope>NUCLEOTIDE SEQUENCE</scope>
    <source>
        <strain evidence="2">KLBMP 8922</strain>
    </source>
</reference>
<comment type="caution">
    <text evidence="2">The sequence shown here is derived from an EMBL/GenBank/DDBJ whole genome shotgun (WGS) entry which is preliminary data.</text>
</comment>
<dbReference type="EMBL" id="JAKFHA010000011">
    <property type="protein sequence ID" value="MCF2529387.1"/>
    <property type="molecule type" value="Genomic_DNA"/>
</dbReference>
<evidence type="ECO:0000313" key="2">
    <source>
        <dbReference type="EMBL" id="MCF2529387.1"/>
    </source>
</evidence>
<protein>
    <submittedName>
        <fullName evidence="2">Uncharacterized protein</fullName>
    </submittedName>
</protein>
<sequence length="68" mass="6964">MADVEVTLSLPGELVAAVGEAAGGDLSAYVVKALRSALLMDAMREVADAGHPPPPPDDVLHAAETDLR</sequence>